<reference evidence="4" key="1">
    <citation type="submission" date="2017-05" db="EMBL/GenBank/DDBJ databases">
        <authorList>
            <person name="Ray J."/>
            <person name="Price M."/>
            <person name="Deutschbauer A."/>
        </authorList>
    </citation>
    <scope>NUCLEOTIDE SEQUENCE [LARGE SCALE GENOMIC DNA]</scope>
    <source>
        <strain evidence="4">DSM 19842</strain>
    </source>
</reference>
<evidence type="ECO:0000313" key="4">
    <source>
        <dbReference type="Proteomes" id="UP000266292"/>
    </source>
</evidence>
<feature type="coiled-coil region" evidence="1">
    <location>
        <begin position="137"/>
        <end position="199"/>
    </location>
</feature>
<feature type="chain" id="PRO_5010988743" evidence="2">
    <location>
        <begin position="19"/>
        <end position="232"/>
    </location>
</feature>
<proteinExistence type="predicted"/>
<accession>A0A1X9YXH1</accession>
<gene>
    <name evidence="3" type="ORF">CA264_20560</name>
</gene>
<keyword evidence="4" id="KW-1185">Reference proteome</keyword>
<dbReference type="EMBL" id="CP021235">
    <property type="protein sequence ID" value="ARS37627.1"/>
    <property type="molecule type" value="Genomic_DNA"/>
</dbReference>
<organism evidence="3 4">
    <name type="scientific">Pontibacter actiniarum</name>
    <dbReference type="NCBI Taxonomy" id="323450"/>
    <lineage>
        <taxon>Bacteria</taxon>
        <taxon>Pseudomonadati</taxon>
        <taxon>Bacteroidota</taxon>
        <taxon>Cytophagia</taxon>
        <taxon>Cytophagales</taxon>
        <taxon>Hymenobacteraceae</taxon>
        <taxon>Pontibacter</taxon>
    </lineage>
</organism>
<dbReference type="OrthoDB" id="849922at2"/>
<dbReference type="Proteomes" id="UP000266292">
    <property type="component" value="Chromosome"/>
</dbReference>
<name>A0A1X9YXH1_9BACT</name>
<evidence type="ECO:0000256" key="2">
    <source>
        <dbReference type="SAM" id="SignalP"/>
    </source>
</evidence>
<keyword evidence="2" id="KW-0732">Signal</keyword>
<dbReference type="STRING" id="709015.GCA_000472485_04149"/>
<evidence type="ECO:0000256" key="1">
    <source>
        <dbReference type="SAM" id="Coils"/>
    </source>
</evidence>
<dbReference type="AlphaFoldDB" id="A0A1X9YXH1"/>
<dbReference type="KEGG" id="pact:CA264_20560"/>
<feature type="signal peptide" evidence="2">
    <location>
        <begin position="1"/>
        <end position="18"/>
    </location>
</feature>
<protein>
    <submittedName>
        <fullName evidence="3">DNA repair ATPase</fullName>
    </submittedName>
</protein>
<keyword evidence="1" id="KW-0175">Coiled coil</keyword>
<evidence type="ECO:0000313" key="3">
    <source>
        <dbReference type="EMBL" id="ARS37627.1"/>
    </source>
</evidence>
<dbReference type="RefSeq" id="WP_051364538.1">
    <property type="nucleotide sequence ID" value="NZ_CP021235.1"/>
</dbReference>
<sequence>MRGFLLAVLLMVAGVCQAQSVQVREVEQDVQGVKRRGQQLSVQLDPKTVEKSWKEYLGQKAGRVKTSKGVMTVEGAVIDTISTVPMRLLSTVGSDAQGSYVWWNLDMGTAYINKNGTPAEYTAAESFLRGFARKLYRDDVFRQINAAEDVLQATKAEQDRVVKEANEIQLSIEKNKQRRLELEAELVRNAEELKRLEQSVQLNMQKQELSRQRVHDMEKSVDAVRAKLLEVK</sequence>